<comment type="similarity">
    <text evidence="3 12">Belongs to the short-chain dehydrogenases/reductases (SDR) family.</text>
</comment>
<feature type="binding site" evidence="11">
    <location>
        <position position="187"/>
    </location>
    <ligand>
        <name>NADP(+)</name>
        <dbReference type="ChEBI" id="CHEBI:58349"/>
    </ligand>
</feature>
<comment type="subunit">
    <text evidence="12">Homotetramer.</text>
</comment>
<comment type="pathway">
    <text evidence="2 12">Lipid metabolism; fatty acid biosynthesis.</text>
</comment>
<dbReference type="PANTHER" id="PTHR42879">
    <property type="entry name" value="3-OXOACYL-(ACYL-CARRIER-PROTEIN) REDUCTASE"/>
    <property type="match status" value="1"/>
</dbReference>
<keyword evidence="7 12" id="KW-0560">Oxidoreductase</keyword>
<evidence type="ECO:0000256" key="2">
    <source>
        <dbReference type="ARBA" id="ARBA00005194"/>
    </source>
</evidence>
<evidence type="ECO:0000313" key="15">
    <source>
        <dbReference type="Proteomes" id="UP000196027"/>
    </source>
</evidence>
<keyword evidence="9 12" id="KW-0275">Fatty acid biosynthesis</keyword>
<dbReference type="AlphaFoldDB" id="A0A1Y0I772"/>
<evidence type="ECO:0000256" key="9">
    <source>
        <dbReference type="ARBA" id="ARBA00023160"/>
    </source>
</evidence>
<evidence type="ECO:0000256" key="8">
    <source>
        <dbReference type="ARBA" id="ARBA00023098"/>
    </source>
</evidence>
<feature type="active site" description="Proton acceptor" evidence="10">
    <location>
        <position position="154"/>
    </location>
</feature>
<comment type="function">
    <text evidence="1 12">Catalyzes the NADPH-dependent reduction of beta-ketoacyl-ACP substrates to beta-hydroxyacyl-ACP products, the first reductive step in the elongation cycle of fatty acid biosynthesis.</text>
</comment>
<dbReference type="Proteomes" id="UP000196027">
    <property type="component" value="Chromosome"/>
</dbReference>
<dbReference type="PROSITE" id="PS00061">
    <property type="entry name" value="ADH_SHORT"/>
    <property type="match status" value="1"/>
</dbReference>
<evidence type="ECO:0000256" key="6">
    <source>
        <dbReference type="ARBA" id="ARBA00022857"/>
    </source>
</evidence>
<dbReference type="KEGG" id="ome:OLMES_2224"/>
<dbReference type="EMBL" id="CP021425">
    <property type="protein sequence ID" value="ARU56291.1"/>
    <property type="molecule type" value="Genomic_DNA"/>
</dbReference>
<gene>
    <name evidence="14" type="primary">fabG</name>
    <name evidence="14" type="ORF">OLMES_2224</name>
</gene>
<dbReference type="NCBIfam" id="NF004197">
    <property type="entry name" value="PRK05653.1-1"/>
    <property type="match status" value="1"/>
</dbReference>
<keyword evidence="15" id="KW-1185">Reference proteome</keyword>
<evidence type="ECO:0000256" key="4">
    <source>
        <dbReference type="ARBA" id="ARBA00022516"/>
    </source>
</evidence>
<evidence type="ECO:0000256" key="12">
    <source>
        <dbReference type="RuleBase" id="RU366074"/>
    </source>
</evidence>
<dbReference type="GO" id="GO:0030497">
    <property type="term" value="P:fatty acid elongation"/>
    <property type="evidence" value="ECO:0007669"/>
    <property type="project" value="UniProtKB-ARBA"/>
</dbReference>
<dbReference type="EC" id="1.1.1.100" evidence="12"/>
<dbReference type="RefSeq" id="WP_087461297.1">
    <property type="nucleotide sequence ID" value="NZ_CP021425.1"/>
</dbReference>
<dbReference type="InterPro" id="IPR050259">
    <property type="entry name" value="SDR"/>
</dbReference>
<evidence type="ECO:0000256" key="3">
    <source>
        <dbReference type="ARBA" id="ARBA00006484"/>
    </source>
</evidence>
<dbReference type="PRINTS" id="PR00081">
    <property type="entry name" value="GDHRDH"/>
</dbReference>
<evidence type="ECO:0000256" key="11">
    <source>
        <dbReference type="PIRSR" id="PIRSR611284-2"/>
    </source>
</evidence>
<dbReference type="UniPathway" id="UPA00094"/>
<keyword evidence="5 12" id="KW-0276">Fatty acid metabolism</keyword>
<evidence type="ECO:0000256" key="10">
    <source>
        <dbReference type="PIRSR" id="PIRSR611284-1"/>
    </source>
</evidence>
<protein>
    <recommendedName>
        <fullName evidence="12">3-oxoacyl-[acyl-carrier-protein] reductase</fullName>
        <ecNumber evidence="12">1.1.1.100</ecNumber>
    </recommendedName>
</protein>
<dbReference type="SUPFAM" id="SSF51735">
    <property type="entry name" value="NAD(P)-binding Rossmann-fold domains"/>
    <property type="match status" value="1"/>
</dbReference>
<keyword evidence="4 12" id="KW-0444">Lipid biosynthesis</keyword>
<comment type="catalytic activity">
    <reaction evidence="12">
        <text>a (3R)-hydroxyacyl-[ACP] + NADP(+) = a 3-oxoacyl-[ACP] + NADPH + H(+)</text>
        <dbReference type="Rhea" id="RHEA:17397"/>
        <dbReference type="Rhea" id="RHEA-COMP:9916"/>
        <dbReference type="Rhea" id="RHEA-COMP:9945"/>
        <dbReference type="ChEBI" id="CHEBI:15378"/>
        <dbReference type="ChEBI" id="CHEBI:57783"/>
        <dbReference type="ChEBI" id="CHEBI:58349"/>
        <dbReference type="ChEBI" id="CHEBI:78776"/>
        <dbReference type="ChEBI" id="CHEBI:78827"/>
        <dbReference type="EC" id="1.1.1.100"/>
    </reaction>
</comment>
<dbReference type="SMART" id="SM00822">
    <property type="entry name" value="PKS_KR"/>
    <property type="match status" value="1"/>
</dbReference>
<evidence type="ECO:0000256" key="5">
    <source>
        <dbReference type="ARBA" id="ARBA00022832"/>
    </source>
</evidence>
<evidence type="ECO:0000259" key="13">
    <source>
        <dbReference type="SMART" id="SM00822"/>
    </source>
</evidence>
<dbReference type="InterPro" id="IPR036291">
    <property type="entry name" value="NAD(P)-bd_dom_sf"/>
</dbReference>
<dbReference type="GO" id="GO:0004316">
    <property type="term" value="F:3-oxoacyl-[acyl-carrier-protein] reductase (NADPH) activity"/>
    <property type="evidence" value="ECO:0007669"/>
    <property type="project" value="UniProtKB-UniRule"/>
</dbReference>
<evidence type="ECO:0000256" key="7">
    <source>
        <dbReference type="ARBA" id="ARBA00023002"/>
    </source>
</evidence>
<dbReference type="PRINTS" id="PR00080">
    <property type="entry name" value="SDRFAMILY"/>
</dbReference>
<organism evidence="14 15">
    <name type="scientific">Oleiphilus messinensis</name>
    <dbReference type="NCBI Taxonomy" id="141451"/>
    <lineage>
        <taxon>Bacteria</taxon>
        <taxon>Pseudomonadati</taxon>
        <taxon>Pseudomonadota</taxon>
        <taxon>Gammaproteobacteria</taxon>
        <taxon>Oceanospirillales</taxon>
        <taxon>Oleiphilaceae</taxon>
        <taxon>Oleiphilus</taxon>
    </lineage>
</organism>
<keyword evidence="6 11" id="KW-0521">NADP</keyword>
<dbReference type="NCBIfam" id="TIGR01830">
    <property type="entry name" value="3oxo_ACP_reduc"/>
    <property type="match status" value="1"/>
</dbReference>
<dbReference type="InterPro" id="IPR057326">
    <property type="entry name" value="KR_dom"/>
</dbReference>
<feature type="binding site" evidence="11">
    <location>
        <position position="37"/>
    </location>
    <ligand>
        <name>NADP(+)</name>
        <dbReference type="ChEBI" id="CHEBI:58349"/>
    </ligand>
</feature>
<dbReference type="CDD" id="cd05333">
    <property type="entry name" value="BKR_SDR_c"/>
    <property type="match status" value="1"/>
</dbReference>
<keyword evidence="8 12" id="KW-0443">Lipid metabolism</keyword>
<evidence type="ECO:0000313" key="14">
    <source>
        <dbReference type="EMBL" id="ARU56291.1"/>
    </source>
</evidence>
<name>A0A1Y0I772_9GAMM</name>
<reference evidence="14 15" key="1">
    <citation type="submission" date="2017-05" db="EMBL/GenBank/DDBJ databases">
        <title>Genomic insights into alkan degradation activity of Oleiphilus messinensis.</title>
        <authorList>
            <person name="Kozyavkin S.A."/>
            <person name="Slesarev A.I."/>
            <person name="Golyshin P.N."/>
            <person name="Korzhenkov A."/>
            <person name="Golyshina O.N."/>
            <person name="Toshchakov S.V."/>
        </authorList>
    </citation>
    <scope>NUCLEOTIDE SEQUENCE [LARGE SCALE GENOMIC DNA]</scope>
    <source>
        <strain evidence="14 15">ME102</strain>
    </source>
</reference>
<dbReference type="InterPro" id="IPR002347">
    <property type="entry name" value="SDR_fam"/>
</dbReference>
<dbReference type="InterPro" id="IPR011284">
    <property type="entry name" value="3oxo_ACP_reduc"/>
</dbReference>
<dbReference type="NCBIfam" id="NF009466">
    <property type="entry name" value="PRK12826.1-2"/>
    <property type="match status" value="1"/>
</dbReference>
<dbReference type="GO" id="GO:0051287">
    <property type="term" value="F:NAD binding"/>
    <property type="evidence" value="ECO:0007669"/>
    <property type="project" value="UniProtKB-UniRule"/>
</dbReference>
<dbReference type="FunFam" id="3.40.50.720:FF:000037">
    <property type="entry name" value="3-oxoacyl-[acyl-carrier-protein] reductase FabG"/>
    <property type="match status" value="1"/>
</dbReference>
<dbReference type="InterPro" id="IPR020904">
    <property type="entry name" value="Sc_DH/Rdtase_CS"/>
</dbReference>
<accession>A0A1Y0I772</accession>
<feature type="binding site" evidence="11">
    <location>
        <begin position="12"/>
        <end position="15"/>
    </location>
    <ligand>
        <name>NADP(+)</name>
        <dbReference type="ChEBI" id="CHEBI:58349"/>
    </ligand>
</feature>
<feature type="binding site" evidence="11">
    <location>
        <begin position="154"/>
        <end position="158"/>
    </location>
    <ligand>
        <name>NADP(+)</name>
        <dbReference type="ChEBI" id="CHEBI:58349"/>
    </ligand>
</feature>
<dbReference type="Pfam" id="PF13561">
    <property type="entry name" value="adh_short_C2"/>
    <property type="match status" value="1"/>
</dbReference>
<evidence type="ECO:0000256" key="1">
    <source>
        <dbReference type="ARBA" id="ARBA00002607"/>
    </source>
</evidence>
<sequence>MSLQGKVVLITGASRGIGQAIAKTMASGGATVVGTATTEAGASSISHYFAKWGLPGDGIVMDVADSFSVQQGVEQVKSAYGDPQILINNAGITADDLMLRMKEEKWLDVINTNLNSIYRTTKAVMRGMTKAKWGRVVNISSVVAEMGNAGQCNYSASKAGVEGFTRSLAKEIGSRGITVNAVAPGFIETDMTKKLSENQREEMFNLIPAQRFGTPEEVAAVVGFLVGEEAGFVNGEVIHVNGGMYMG</sequence>
<feature type="domain" description="Ketoreductase" evidence="13">
    <location>
        <begin position="6"/>
        <end position="185"/>
    </location>
</feature>
<dbReference type="PANTHER" id="PTHR42879:SF2">
    <property type="entry name" value="3-OXOACYL-[ACYL-CARRIER-PROTEIN] REDUCTASE FABG"/>
    <property type="match status" value="1"/>
</dbReference>
<dbReference type="Gene3D" id="3.40.50.720">
    <property type="entry name" value="NAD(P)-binding Rossmann-like Domain"/>
    <property type="match status" value="1"/>
</dbReference>
<proteinExistence type="inferred from homology"/>
<dbReference type="OrthoDB" id="9804774at2"/>
<feature type="binding site" evidence="11">
    <location>
        <position position="89"/>
    </location>
    <ligand>
        <name>NADP(+)</name>
        <dbReference type="ChEBI" id="CHEBI:58349"/>
    </ligand>
</feature>